<dbReference type="STRING" id="35752.SAMN05421541_10621"/>
<keyword evidence="4" id="KW-1185">Reference proteome</keyword>
<accession>A0A1I2FYN6</accession>
<dbReference type="SUPFAM" id="SSF63411">
    <property type="entry name" value="LuxS/MPP-like metallohydrolase"/>
    <property type="match status" value="2"/>
</dbReference>
<dbReference type="InterPro" id="IPR011249">
    <property type="entry name" value="Metalloenz_LuxS/M16"/>
</dbReference>
<keyword evidence="2" id="KW-1133">Transmembrane helix</keyword>
<evidence type="ECO:0000313" key="3">
    <source>
        <dbReference type="EMBL" id="SFF09929.1"/>
    </source>
</evidence>
<evidence type="ECO:0000313" key="4">
    <source>
        <dbReference type="Proteomes" id="UP000199645"/>
    </source>
</evidence>
<dbReference type="Gene3D" id="3.30.830.10">
    <property type="entry name" value="Metalloenzyme, LuxS/M16 peptidase-like"/>
    <property type="match status" value="2"/>
</dbReference>
<dbReference type="EMBL" id="FONV01000006">
    <property type="protein sequence ID" value="SFF09929.1"/>
    <property type="molecule type" value="Genomic_DNA"/>
</dbReference>
<dbReference type="OrthoDB" id="3798591at2"/>
<dbReference type="AlphaFoldDB" id="A0A1I2FYN6"/>
<proteinExistence type="predicted"/>
<feature type="region of interest" description="Disordered" evidence="1">
    <location>
        <begin position="467"/>
        <end position="499"/>
    </location>
</feature>
<reference evidence="3 4" key="1">
    <citation type="submission" date="2016-10" db="EMBL/GenBank/DDBJ databases">
        <authorList>
            <person name="de Groot N.N."/>
        </authorList>
    </citation>
    <scope>NUCLEOTIDE SEQUENCE [LARGE SCALE GENOMIC DNA]</scope>
    <source>
        <strain evidence="3 4">DSM 43019</strain>
    </source>
</reference>
<sequence>MITQSELDGVPVLLSPAPGLMRAGLVFRVGFADEPLARHGITHLLEHLALYPLGLSDHHVNGTTGVEHTSFHMQGPPDDVARFLAGVCASLQDLPMHRLDVEKELLRTEANGRGDGALDAMPLWRHGARDYGVSSYPEFGLPAITADELRAWAARYFTRDNAVLWIAGDRVPAGLRLPLPAGRREPLPTPSNTLPVTPAFFRGAPGVVAWNATVPRNPASQVFSDLLEREMFRALRQEAGLSYTAGSSYREFGADTAMVVAVADALPEKQEAVFGGLVDVLTTLQVGRIDQADLAIVVRQRGETLWNADQQGTRVAGEAAALLAGRRVRQVEDEIAEIMAVTVGDVTAVAGKAQDSGLLMTPRGVDARWAGFQPAPDRSEKMILGTAHAAHSDPDVHLITGEDGVTLADGDDHQTVRFDACSIVQAWPDGGRLFVGHDGIMVRVEPTLFRDGHDAVAFLDARIPPGLRVDQPARRPDQIPAPQSGRPRPEPPPTRAEKREARRIRAGYVLAVIFGLGIVSRILRFTGNRYGEDVQFAVLIVLLVGGVVIAGSLIRARRRRVA</sequence>
<protein>
    <submittedName>
        <fullName evidence="3">Predicted Zn-dependent peptidase</fullName>
    </submittedName>
</protein>
<feature type="transmembrane region" description="Helical" evidence="2">
    <location>
        <begin position="535"/>
        <end position="554"/>
    </location>
</feature>
<dbReference type="Proteomes" id="UP000199645">
    <property type="component" value="Unassembled WGS sequence"/>
</dbReference>
<evidence type="ECO:0000256" key="1">
    <source>
        <dbReference type="SAM" id="MobiDB-lite"/>
    </source>
</evidence>
<organism evidence="3 4">
    <name type="scientific">Actinoplanes philippinensis</name>
    <dbReference type="NCBI Taxonomy" id="35752"/>
    <lineage>
        <taxon>Bacteria</taxon>
        <taxon>Bacillati</taxon>
        <taxon>Actinomycetota</taxon>
        <taxon>Actinomycetes</taxon>
        <taxon>Micromonosporales</taxon>
        <taxon>Micromonosporaceae</taxon>
        <taxon>Actinoplanes</taxon>
    </lineage>
</organism>
<dbReference type="GO" id="GO:0046872">
    <property type="term" value="F:metal ion binding"/>
    <property type="evidence" value="ECO:0007669"/>
    <property type="project" value="InterPro"/>
</dbReference>
<keyword evidence="2" id="KW-0472">Membrane</keyword>
<evidence type="ECO:0000256" key="2">
    <source>
        <dbReference type="SAM" id="Phobius"/>
    </source>
</evidence>
<keyword evidence="2" id="KW-0812">Transmembrane</keyword>
<name>A0A1I2FYN6_9ACTN</name>
<gene>
    <name evidence="3" type="ORF">SAMN05421541_10621</name>
</gene>
<dbReference type="RefSeq" id="WP_093614836.1">
    <property type="nucleotide sequence ID" value="NZ_BOMT01000023.1"/>
</dbReference>
<feature type="transmembrane region" description="Helical" evidence="2">
    <location>
        <begin position="505"/>
        <end position="523"/>
    </location>
</feature>